<comment type="caution">
    <text evidence="1">The sequence shown here is derived from an EMBL/GenBank/DDBJ whole genome shotgun (WGS) entry which is preliminary data.</text>
</comment>
<accession>A0ABS9RMP5</accession>
<protein>
    <submittedName>
        <fullName evidence="1">Uncharacterized protein</fullName>
    </submittedName>
</protein>
<evidence type="ECO:0000313" key="2">
    <source>
        <dbReference type="Proteomes" id="UP001156141"/>
    </source>
</evidence>
<keyword evidence="2" id="KW-1185">Reference proteome</keyword>
<dbReference type="RefSeq" id="WP_240575485.1">
    <property type="nucleotide sequence ID" value="NZ_CP136709.1"/>
</dbReference>
<organism evidence="1 2">
    <name type="scientific">Aestuariibaculum lutulentum</name>
    <dbReference type="NCBI Taxonomy" id="2920935"/>
    <lineage>
        <taxon>Bacteria</taxon>
        <taxon>Pseudomonadati</taxon>
        <taxon>Bacteroidota</taxon>
        <taxon>Flavobacteriia</taxon>
        <taxon>Flavobacteriales</taxon>
        <taxon>Flavobacteriaceae</taxon>
    </lineage>
</organism>
<proteinExistence type="predicted"/>
<name>A0ABS9RMP5_9FLAO</name>
<dbReference type="EMBL" id="JAKVQD010000014">
    <property type="protein sequence ID" value="MCH4554137.1"/>
    <property type="molecule type" value="Genomic_DNA"/>
</dbReference>
<evidence type="ECO:0000313" key="1">
    <source>
        <dbReference type="EMBL" id="MCH4554137.1"/>
    </source>
</evidence>
<reference evidence="1" key="1">
    <citation type="submission" date="2022-02" db="EMBL/GenBank/DDBJ databases">
        <title>Aestuariibaculum sp., a marine bacterium isolated from sediment in Guangxi.</title>
        <authorList>
            <person name="Ying J."/>
        </authorList>
    </citation>
    <scope>NUCLEOTIDE SEQUENCE</scope>
    <source>
        <strain evidence="1">L182</strain>
    </source>
</reference>
<gene>
    <name evidence="1" type="ORF">MKW35_16050</name>
</gene>
<dbReference type="Proteomes" id="UP001156141">
    <property type="component" value="Unassembled WGS sequence"/>
</dbReference>
<sequence>MAVEVINTYPNPWNFYNGNKELISPNGLNKIEYSDLGEIAMGAPLGGYCKWTNQNGEKIKLSGWFGGPAIWNTKGTKIAIPTWTRKFLKGTVQQISILDIEKREIIRFKKIFNVLDLRTFDQNEICGYDSPIYRTKTVRFDLTKERIIERKKI</sequence>